<sequence length="424" mass="45931">MATAAALRNPHSRRLLRFSPASPLIYSCCRGAIVGPEPQSLPGPILGGEPAAAHWLRRSMATFTRTKPHVNVGTIGHVDHGKTTLTAAITKAHVEYETAKRHYAHVDCPGHADYVKNMITGAAQMDGGILVVSAPDGPMPQTKEHILLARQVGVPSLVCFLNKVDAVDDPELLELVELELRELLSFYKFPGDDIPIIRGSALCALQGTNEEIGKQAILKLMDAVDEYIPDPIRQLDKPFLMPIEDVFSIQGRGTVVTGRIEQGTIKTGEDVEVLGLTQSGPLKTTVTGVEMFKKILDHGQAGDNVGLLLRGLKRGDVQRGQVVCKPGTLKTCKKFEAEIYVLTKDEGGRHTAFFSNYMPQFFLRTADVTGKVELPENVKMVMPGDNVTATFELISPVPLEAGQRFALREGGRTVGAGVVSKVIS</sequence>
<dbReference type="NCBIfam" id="NF000766">
    <property type="entry name" value="PRK00049.1"/>
    <property type="match status" value="1"/>
</dbReference>
<comment type="function">
    <text evidence="1">This protein promotes the GTP-dependent binding of aminoacyl-tRNA to the A-site of ribosomes during protein biosynthesis.</text>
</comment>
<dbReference type="InterPro" id="IPR005225">
    <property type="entry name" value="Small_GTP-bd"/>
</dbReference>
<dbReference type="InterPro" id="IPR004161">
    <property type="entry name" value="EFTu-like_2"/>
</dbReference>
<dbReference type="PROSITE" id="PS51722">
    <property type="entry name" value="G_TR_2"/>
    <property type="match status" value="1"/>
</dbReference>
<evidence type="ECO:0000256" key="5">
    <source>
        <dbReference type="ARBA" id="ARBA00022917"/>
    </source>
</evidence>
<evidence type="ECO:0000256" key="6">
    <source>
        <dbReference type="ARBA" id="ARBA00023134"/>
    </source>
</evidence>
<dbReference type="AlphaFoldDB" id="A0A4S8JKE7"/>
<dbReference type="Pfam" id="PF00009">
    <property type="entry name" value="GTP_EFTU"/>
    <property type="match status" value="1"/>
</dbReference>
<dbReference type="GO" id="GO:0005739">
    <property type="term" value="C:mitochondrion"/>
    <property type="evidence" value="ECO:0007669"/>
    <property type="project" value="TreeGrafter"/>
</dbReference>
<evidence type="ECO:0000313" key="9">
    <source>
        <dbReference type="Proteomes" id="UP000317650"/>
    </source>
</evidence>
<gene>
    <name evidence="8" type="ORF">C4D60_Mb01t06900</name>
</gene>
<dbReference type="SUPFAM" id="SSF50465">
    <property type="entry name" value="EF-Tu/eEF-1alpha/eIF2-gamma C-terminal domain"/>
    <property type="match status" value="1"/>
</dbReference>
<dbReference type="Pfam" id="PF03143">
    <property type="entry name" value="GTP_EFTU_D3"/>
    <property type="match status" value="1"/>
</dbReference>
<dbReference type="CDD" id="cd03697">
    <property type="entry name" value="EFTU_II"/>
    <property type="match status" value="1"/>
</dbReference>
<dbReference type="Pfam" id="PF03144">
    <property type="entry name" value="GTP_EFTU_D2"/>
    <property type="match status" value="1"/>
</dbReference>
<dbReference type="CDD" id="cd01884">
    <property type="entry name" value="EF_Tu"/>
    <property type="match status" value="1"/>
</dbReference>
<evidence type="ECO:0000256" key="4">
    <source>
        <dbReference type="ARBA" id="ARBA00022768"/>
    </source>
</evidence>
<evidence type="ECO:0000256" key="2">
    <source>
        <dbReference type="ARBA" id="ARBA00007249"/>
    </source>
</evidence>
<dbReference type="NCBIfam" id="TIGR00231">
    <property type="entry name" value="small_GTP"/>
    <property type="match status" value="1"/>
</dbReference>
<dbReference type="CDD" id="cd03707">
    <property type="entry name" value="EFTU_III"/>
    <property type="match status" value="1"/>
</dbReference>
<dbReference type="InterPro" id="IPR027417">
    <property type="entry name" value="P-loop_NTPase"/>
</dbReference>
<dbReference type="GO" id="GO:0003924">
    <property type="term" value="F:GTPase activity"/>
    <property type="evidence" value="ECO:0007669"/>
    <property type="project" value="InterPro"/>
</dbReference>
<dbReference type="PANTHER" id="PTHR43721">
    <property type="entry name" value="ELONGATION FACTOR TU-RELATED"/>
    <property type="match status" value="1"/>
</dbReference>
<keyword evidence="5" id="KW-0648">Protein biosynthesis</keyword>
<comment type="caution">
    <text evidence="8">The sequence shown here is derived from an EMBL/GenBank/DDBJ whole genome shotgun (WGS) entry which is preliminary data.</text>
</comment>
<dbReference type="Proteomes" id="UP000317650">
    <property type="component" value="Chromosome 1"/>
</dbReference>
<name>A0A4S8JKE7_MUSBA</name>
<dbReference type="GO" id="GO:0003746">
    <property type="term" value="F:translation elongation factor activity"/>
    <property type="evidence" value="ECO:0007669"/>
    <property type="project" value="UniProtKB-KW"/>
</dbReference>
<dbReference type="SUPFAM" id="SSF50447">
    <property type="entry name" value="Translation proteins"/>
    <property type="match status" value="1"/>
</dbReference>
<dbReference type="InterPro" id="IPR009001">
    <property type="entry name" value="Transl_elong_EF1A/Init_IF2_C"/>
</dbReference>
<dbReference type="InterPro" id="IPR000795">
    <property type="entry name" value="T_Tr_GTP-bd_dom"/>
</dbReference>
<keyword evidence="9" id="KW-1185">Reference proteome</keyword>
<evidence type="ECO:0000256" key="3">
    <source>
        <dbReference type="ARBA" id="ARBA00022741"/>
    </source>
</evidence>
<evidence type="ECO:0000259" key="7">
    <source>
        <dbReference type="PROSITE" id="PS51722"/>
    </source>
</evidence>
<dbReference type="Gene3D" id="2.40.30.10">
    <property type="entry name" value="Translation factors"/>
    <property type="match status" value="2"/>
</dbReference>
<dbReference type="SUPFAM" id="SSF52540">
    <property type="entry name" value="P-loop containing nucleoside triphosphate hydrolases"/>
    <property type="match status" value="1"/>
</dbReference>
<dbReference type="InterPro" id="IPR004541">
    <property type="entry name" value="Transl_elong_EFTu/EF1A_bac/org"/>
</dbReference>
<dbReference type="InterPro" id="IPR033720">
    <property type="entry name" value="EFTU_2"/>
</dbReference>
<proteinExistence type="inferred from homology"/>
<dbReference type="InterPro" id="IPR004160">
    <property type="entry name" value="Transl_elong_EFTu/EF1A_C"/>
</dbReference>
<dbReference type="GO" id="GO:0005525">
    <property type="term" value="F:GTP binding"/>
    <property type="evidence" value="ECO:0007669"/>
    <property type="project" value="UniProtKB-KW"/>
</dbReference>
<evidence type="ECO:0000313" key="8">
    <source>
        <dbReference type="EMBL" id="THU62608.1"/>
    </source>
</evidence>
<dbReference type="InterPro" id="IPR009000">
    <property type="entry name" value="Transl_B-barrel_sf"/>
</dbReference>
<accession>A0A4S8JKE7</accession>
<keyword evidence="4" id="KW-0251">Elongation factor</keyword>
<protein>
    <recommendedName>
        <fullName evidence="7">Tr-type G domain-containing protein</fullName>
    </recommendedName>
</protein>
<dbReference type="NCBIfam" id="NF009372">
    <property type="entry name" value="PRK12735.1"/>
    <property type="match status" value="1"/>
</dbReference>
<dbReference type="InterPro" id="IPR050055">
    <property type="entry name" value="EF-Tu_GTPase"/>
</dbReference>
<comment type="similarity">
    <text evidence="2">Belongs to the TRAFAC class translation factor GTPase superfamily. Classic translation factor GTPase family. EF-Tu/EF-1A subfamily.</text>
</comment>
<dbReference type="EMBL" id="PYDT01000004">
    <property type="protein sequence ID" value="THU62608.1"/>
    <property type="molecule type" value="Genomic_DNA"/>
</dbReference>
<dbReference type="NCBIfam" id="TIGR00485">
    <property type="entry name" value="EF-Tu"/>
    <property type="match status" value="1"/>
</dbReference>
<reference evidence="8 9" key="1">
    <citation type="journal article" date="2019" name="Nat. Plants">
        <title>Genome sequencing of Musa balbisiana reveals subgenome evolution and function divergence in polyploid bananas.</title>
        <authorList>
            <person name="Yao X."/>
        </authorList>
    </citation>
    <scope>NUCLEOTIDE SEQUENCE [LARGE SCALE GENOMIC DNA]</scope>
    <source>
        <strain evidence="9">cv. DH-PKW</strain>
        <tissue evidence="8">Leaves</tissue>
    </source>
</reference>
<organism evidence="8 9">
    <name type="scientific">Musa balbisiana</name>
    <name type="common">Banana</name>
    <dbReference type="NCBI Taxonomy" id="52838"/>
    <lineage>
        <taxon>Eukaryota</taxon>
        <taxon>Viridiplantae</taxon>
        <taxon>Streptophyta</taxon>
        <taxon>Embryophyta</taxon>
        <taxon>Tracheophyta</taxon>
        <taxon>Spermatophyta</taxon>
        <taxon>Magnoliopsida</taxon>
        <taxon>Liliopsida</taxon>
        <taxon>Zingiberales</taxon>
        <taxon>Musaceae</taxon>
        <taxon>Musa</taxon>
    </lineage>
</organism>
<dbReference type="GO" id="GO:0070125">
    <property type="term" value="P:mitochondrial translational elongation"/>
    <property type="evidence" value="ECO:0007669"/>
    <property type="project" value="TreeGrafter"/>
</dbReference>
<dbReference type="FunFam" id="2.40.30.10:FF:000001">
    <property type="entry name" value="Elongation factor Tu"/>
    <property type="match status" value="1"/>
</dbReference>
<dbReference type="STRING" id="52838.A0A4S8JKE7"/>
<keyword evidence="3" id="KW-0547">Nucleotide-binding</keyword>
<evidence type="ECO:0000256" key="1">
    <source>
        <dbReference type="ARBA" id="ARBA00003982"/>
    </source>
</evidence>
<keyword evidence="6" id="KW-0342">GTP-binding</keyword>
<dbReference type="PANTHER" id="PTHR43721:SF22">
    <property type="entry name" value="ELONGATION FACTOR TU, MITOCHONDRIAL"/>
    <property type="match status" value="1"/>
</dbReference>
<dbReference type="NCBIfam" id="NF009373">
    <property type="entry name" value="PRK12736.1"/>
    <property type="match status" value="1"/>
</dbReference>
<dbReference type="Gene3D" id="3.40.50.300">
    <property type="entry name" value="P-loop containing nucleotide triphosphate hydrolases"/>
    <property type="match status" value="2"/>
</dbReference>
<dbReference type="InterPro" id="IPR041709">
    <property type="entry name" value="EF-Tu_GTP-bd"/>
</dbReference>
<feature type="domain" description="Tr-type G" evidence="7">
    <location>
        <begin position="89"/>
        <end position="232"/>
    </location>
</feature>